<dbReference type="EMBL" id="MLJW01002179">
    <property type="protein sequence ID" value="OIQ75398.1"/>
    <property type="molecule type" value="Genomic_DNA"/>
</dbReference>
<protein>
    <submittedName>
        <fullName evidence="1">Uncharacterized protein</fullName>
    </submittedName>
</protein>
<dbReference type="AlphaFoldDB" id="A0A1J5PUX7"/>
<accession>A0A1J5PUX7</accession>
<gene>
    <name evidence="1" type="ORF">GALL_429360</name>
</gene>
<comment type="caution">
    <text evidence="1">The sequence shown here is derived from an EMBL/GenBank/DDBJ whole genome shotgun (WGS) entry which is preliminary data.</text>
</comment>
<reference evidence="1" key="1">
    <citation type="submission" date="2016-10" db="EMBL/GenBank/DDBJ databases">
        <title>Sequence of Gallionella enrichment culture.</title>
        <authorList>
            <person name="Poehlein A."/>
            <person name="Muehling M."/>
            <person name="Daniel R."/>
        </authorList>
    </citation>
    <scope>NUCLEOTIDE SEQUENCE</scope>
</reference>
<sequence>MVVCVKDDAGKSITVGSLTVLVSGAGLLGTGTGPANEFKPTGRAVSVSLSNSVPGKYVFALFGSKIQSL</sequence>
<name>A0A1J5PUX7_9ZZZZ</name>
<proteinExistence type="predicted"/>
<evidence type="ECO:0000313" key="1">
    <source>
        <dbReference type="EMBL" id="OIQ75398.1"/>
    </source>
</evidence>
<organism evidence="1">
    <name type="scientific">mine drainage metagenome</name>
    <dbReference type="NCBI Taxonomy" id="410659"/>
    <lineage>
        <taxon>unclassified sequences</taxon>
        <taxon>metagenomes</taxon>
        <taxon>ecological metagenomes</taxon>
    </lineage>
</organism>